<reference evidence="1 2" key="1">
    <citation type="submission" date="2018-12" db="EMBL/GenBank/DDBJ databases">
        <title>The whole draft genome of Aquabacterium sp. SJQ9.</title>
        <authorList>
            <person name="Sun L."/>
            <person name="Gao X."/>
            <person name="Chen W."/>
            <person name="Huang K."/>
        </authorList>
    </citation>
    <scope>NUCLEOTIDE SEQUENCE [LARGE SCALE GENOMIC DNA]</scope>
    <source>
        <strain evidence="1 2">SJQ9</strain>
    </source>
</reference>
<organism evidence="1 2">
    <name type="scientific">Aquabacterium soli</name>
    <dbReference type="NCBI Taxonomy" id="2493092"/>
    <lineage>
        <taxon>Bacteria</taxon>
        <taxon>Pseudomonadati</taxon>
        <taxon>Pseudomonadota</taxon>
        <taxon>Betaproteobacteria</taxon>
        <taxon>Burkholderiales</taxon>
        <taxon>Aquabacterium</taxon>
    </lineage>
</organism>
<name>A0A426VCE6_9BURK</name>
<dbReference type="OrthoDB" id="8900369at2"/>
<gene>
    <name evidence="1" type="ORF">EIP75_08960</name>
</gene>
<sequence length="118" mass="13710">MERWDFLAMRVRCALYPDDPRVIDQLFTMGGWLHDSGDACAWDVAHRTANVLMDTAEDTALPWQWRCQCLDQVARPLGVMQHIGRMSDAPPHMSSEYRRITQALVQRLSALEIHRESW</sequence>
<evidence type="ECO:0000313" key="1">
    <source>
        <dbReference type="EMBL" id="RRS04551.1"/>
    </source>
</evidence>
<dbReference type="RefSeq" id="WP_125242925.1">
    <property type="nucleotide sequence ID" value="NZ_RSED01000006.1"/>
</dbReference>
<proteinExistence type="predicted"/>
<dbReference type="EMBL" id="RSED01000006">
    <property type="protein sequence ID" value="RRS04551.1"/>
    <property type="molecule type" value="Genomic_DNA"/>
</dbReference>
<keyword evidence="2" id="KW-1185">Reference proteome</keyword>
<dbReference type="Proteomes" id="UP000269265">
    <property type="component" value="Unassembled WGS sequence"/>
</dbReference>
<protein>
    <submittedName>
        <fullName evidence="1">FagA protein</fullName>
    </submittedName>
</protein>
<accession>A0A426VCE6</accession>
<dbReference type="AlphaFoldDB" id="A0A426VCE6"/>
<evidence type="ECO:0000313" key="2">
    <source>
        <dbReference type="Proteomes" id="UP000269265"/>
    </source>
</evidence>
<comment type="caution">
    <text evidence="1">The sequence shown here is derived from an EMBL/GenBank/DDBJ whole genome shotgun (WGS) entry which is preliminary data.</text>
</comment>